<sequence>MTGEETMLSSQSDEERPLLESIPLLGSSSMLEIPDTGAACCWCWKTIFSKSSLRHFSCASSLSLTVLPRSSFRLSSCSSLFLSSSCTAALVCSSSTVVHMRDCLSSSIDCTN</sequence>
<proteinExistence type="predicted"/>
<protein>
    <submittedName>
        <fullName evidence="1">Uncharacterized protein</fullName>
    </submittedName>
</protein>
<evidence type="ECO:0000313" key="1">
    <source>
        <dbReference type="EMBL" id="WVY99556.1"/>
    </source>
</evidence>
<organism evidence="1 2">
    <name type="scientific">Vigna mungo</name>
    <name type="common">Black gram</name>
    <name type="synonym">Phaseolus mungo</name>
    <dbReference type="NCBI Taxonomy" id="3915"/>
    <lineage>
        <taxon>Eukaryota</taxon>
        <taxon>Viridiplantae</taxon>
        <taxon>Streptophyta</taxon>
        <taxon>Embryophyta</taxon>
        <taxon>Tracheophyta</taxon>
        <taxon>Spermatophyta</taxon>
        <taxon>Magnoliopsida</taxon>
        <taxon>eudicotyledons</taxon>
        <taxon>Gunneridae</taxon>
        <taxon>Pentapetalae</taxon>
        <taxon>rosids</taxon>
        <taxon>fabids</taxon>
        <taxon>Fabales</taxon>
        <taxon>Fabaceae</taxon>
        <taxon>Papilionoideae</taxon>
        <taxon>50 kb inversion clade</taxon>
        <taxon>NPAAA clade</taxon>
        <taxon>indigoferoid/millettioid clade</taxon>
        <taxon>Phaseoleae</taxon>
        <taxon>Vigna</taxon>
    </lineage>
</organism>
<keyword evidence="2" id="KW-1185">Reference proteome</keyword>
<reference evidence="1 2" key="1">
    <citation type="journal article" date="2023" name="Life. Sci Alliance">
        <title>Evolutionary insights into 3D genome organization and epigenetic landscape of Vigna mungo.</title>
        <authorList>
            <person name="Junaid A."/>
            <person name="Singh B."/>
            <person name="Bhatia S."/>
        </authorList>
    </citation>
    <scope>NUCLEOTIDE SEQUENCE [LARGE SCALE GENOMIC DNA]</scope>
    <source>
        <strain evidence="1">Urdbean</strain>
    </source>
</reference>
<dbReference type="Proteomes" id="UP001374535">
    <property type="component" value="Chromosome 8"/>
</dbReference>
<name>A0AAQ3MYY4_VIGMU</name>
<dbReference type="AlphaFoldDB" id="A0AAQ3MYY4"/>
<accession>A0AAQ3MYY4</accession>
<gene>
    <name evidence="1" type="ORF">V8G54_025626</name>
</gene>
<evidence type="ECO:0000313" key="2">
    <source>
        <dbReference type="Proteomes" id="UP001374535"/>
    </source>
</evidence>
<dbReference type="EMBL" id="CP144693">
    <property type="protein sequence ID" value="WVY99556.1"/>
    <property type="molecule type" value="Genomic_DNA"/>
</dbReference>